<feature type="compositionally biased region" description="Low complexity" evidence="1">
    <location>
        <begin position="804"/>
        <end position="820"/>
    </location>
</feature>
<feature type="compositionally biased region" description="Low complexity" evidence="1">
    <location>
        <begin position="1088"/>
        <end position="1098"/>
    </location>
</feature>
<feature type="compositionally biased region" description="Low complexity" evidence="1">
    <location>
        <begin position="1778"/>
        <end position="1789"/>
    </location>
</feature>
<feature type="compositionally biased region" description="Low complexity" evidence="1">
    <location>
        <begin position="1411"/>
        <end position="1424"/>
    </location>
</feature>
<dbReference type="PROSITE" id="PS50172">
    <property type="entry name" value="BRCT"/>
    <property type="match status" value="1"/>
</dbReference>
<feature type="compositionally biased region" description="Low complexity" evidence="1">
    <location>
        <begin position="1884"/>
        <end position="1898"/>
    </location>
</feature>
<feature type="compositionally biased region" description="Gly residues" evidence="1">
    <location>
        <begin position="1039"/>
        <end position="1050"/>
    </location>
</feature>
<feature type="compositionally biased region" description="Low complexity" evidence="1">
    <location>
        <begin position="2174"/>
        <end position="2183"/>
    </location>
</feature>
<name>A0A9W6BTB8_9CHLO</name>
<feature type="region of interest" description="Disordered" evidence="1">
    <location>
        <begin position="2092"/>
        <end position="2183"/>
    </location>
</feature>
<feature type="region of interest" description="Disordered" evidence="1">
    <location>
        <begin position="1634"/>
        <end position="1737"/>
    </location>
</feature>
<feature type="compositionally biased region" description="Gly residues" evidence="1">
    <location>
        <begin position="1684"/>
        <end position="1695"/>
    </location>
</feature>
<feature type="compositionally biased region" description="Low complexity" evidence="1">
    <location>
        <begin position="356"/>
        <end position="371"/>
    </location>
</feature>
<feature type="region of interest" description="Disordered" evidence="1">
    <location>
        <begin position="1070"/>
        <end position="1236"/>
    </location>
</feature>
<dbReference type="InterPro" id="IPR036420">
    <property type="entry name" value="BRCT_dom_sf"/>
</dbReference>
<feature type="region of interest" description="Disordered" evidence="1">
    <location>
        <begin position="2400"/>
        <end position="2446"/>
    </location>
</feature>
<gene>
    <name evidence="3" type="primary">PLEST002608</name>
    <name evidence="3" type="ORF">PLESTB_001254500</name>
</gene>
<feature type="compositionally biased region" description="Low complexity" evidence="1">
    <location>
        <begin position="2113"/>
        <end position="2124"/>
    </location>
</feature>
<feature type="compositionally biased region" description="Gly residues" evidence="1">
    <location>
        <begin position="1225"/>
        <end position="1234"/>
    </location>
</feature>
<feature type="domain" description="BRCT" evidence="2">
    <location>
        <begin position="13"/>
        <end position="99"/>
    </location>
</feature>
<feature type="region of interest" description="Disordered" evidence="1">
    <location>
        <begin position="1347"/>
        <end position="1461"/>
    </location>
</feature>
<dbReference type="PANTHER" id="PTHR47576:SF2">
    <property type="entry name" value="BRCT DOMAIN DNA REPAIR PROTEIN-RELATED"/>
    <property type="match status" value="1"/>
</dbReference>
<dbReference type="PANTHER" id="PTHR47576">
    <property type="entry name" value="BRCT DOMAIN DNA REPAIR PROTEIN-RELATED"/>
    <property type="match status" value="1"/>
</dbReference>
<keyword evidence="4" id="KW-1185">Reference proteome</keyword>
<feature type="compositionally biased region" description="Basic and acidic residues" evidence="1">
    <location>
        <begin position="792"/>
        <end position="803"/>
    </location>
</feature>
<feature type="compositionally biased region" description="Low complexity" evidence="1">
    <location>
        <begin position="943"/>
        <end position="972"/>
    </location>
</feature>
<feature type="compositionally biased region" description="Low complexity" evidence="1">
    <location>
        <begin position="2145"/>
        <end position="2157"/>
    </location>
</feature>
<feature type="compositionally biased region" description="Basic and acidic residues" evidence="1">
    <location>
        <begin position="2249"/>
        <end position="2258"/>
    </location>
</feature>
<comment type="caution">
    <text evidence="3">The sequence shown here is derived from an EMBL/GenBank/DDBJ whole genome shotgun (WGS) entry which is preliminary data.</text>
</comment>
<feature type="region of interest" description="Disordered" evidence="1">
    <location>
        <begin position="852"/>
        <end position="885"/>
    </location>
</feature>
<feature type="compositionally biased region" description="Low complexity" evidence="1">
    <location>
        <begin position="1953"/>
        <end position="1964"/>
    </location>
</feature>
<feature type="region of interest" description="Disordered" evidence="1">
    <location>
        <begin position="709"/>
        <end position="764"/>
    </location>
</feature>
<dbReference type="SUPFAM" id="SSF52113">
    <property type="entry name" value="BRCT domain"/>
    <property type="match status" value="1"/>
</dbReference>
<evidence type="ECO:0000313" key="4">
    <source>
        <dbReference type="Proteomes" id="UP001165080"/>
    </source>
</evidence>
<feature type="compositionally biased region" description="Gly residues" evidence="1">
    <location>
        <begin position="280"/>
        <end position="289"/>
    </location>
</feature>
<feature type="compositionally biased region" description="Gly residues" evidence="1">
    <location>
        <begin position="2541"/>
        <end position="2555"/>
    </location>
</feature>
<accession>A0A9W6BTB8</accession>
<feature type="region of interest" description="Disordered" evidence="1">
    <location>
        <begin position="1928"/>
        <end position="2002"/>
    </location>
</feature>
<feature type="compositionally biased region" description="Basic and acidic residues" evidence="1">
    <location>
        <begin position="2407"/>
        <end position="2416"/>
    </location>
</feature>
<dbReference type="InterPro" id="IPR001357">
    <property type="entry name" value="BRCT_dom"/>
</dbReference>
<protein>
    <recommendedName>
        <fullName evidence="2">BRCT domain-containing protein</fullName>
    </recommendedName>
</protein>
<feature type="compositionally biased region" description="Low complexity" evidence="1">
    <location>
        <begin position="1444"/>
        <end position="1456"/>
    </location>
</feature>
<feature type="compositionally biased region" description="Gly residues" evidence="1">
    <location>
        <begin position="1965"/>
        <end position="1983"/>
    </location>
</feature>
<feature type="compositionally biased region" description="Pro residues" evidence="1">
    <location>
        <begin position="2158"/>
        <end position="2173"/>
    </location>
</feature>
<feature type="compositionally biased region" description="Low complexity" evidence="1">
    <location>
        <begin position="1023"/>
        <end position="1038"/>
    </location>
</feature>
<feature type="region of interest" description="Disordered" evidence="1">
    <location>
        <begin position="2538"/>
        <end position="2581"/>
    </location>
</feature>
<dbReference type="Gene3D" id="3.40.50.10190">
    <property type="entry name" value="BRCT domain"/>
    <property type="match status" value="1"/>
</dbReference>
<sequence>MSGGAAGKKWAVGVVVTTSGLAKDEKLEAQRKIKQAGGDFSPNLSRRCTHVLTKPGTQSQKLEAIRSDPQLWPQAIISFDWLAACEQQAACLPPETYELQKQNHCIRKPLGNRQQPAGTQQPPSQTAGGNVRQGQAPNAATITTSGVRRGPAVQHTATARPLGARPPPAVPAATPWNLQPAGLIKPELPTTAAMPPGPWHAPVATLAPAPAPVATAQKLAPWRVHFSQVEEDPATVAGPVEALLRPWRVRVSSVPEDDPKAPGAAGAAEAAAAAVNAEPGGEGQQGGGEHPQLLMGDSGTDGLAAAPFGGGGLPPAKPWHVRHVGGSSAEDAALPAALLQPRALAVAGAGFPAAARSCSGDAAASSSRGDSAGQGPAEDRWTQGSSQSDGLPPRHPAAVALLEVLASPRSSQGSVLGSATTAGAVPTGPVAATTTAAVGAAAAATSRPGRPPQPADVDGRPPLPPPAAAGHRVSIFGRRTGAAQEESAAAKDVFVSGPGRAFACPAPGEEGEDGPPLPSLTQLAADLQELRQGFAAAPLADEAEPAQQPLLPPLQDRQRNQQQQQQHLAGFVSPAAWDPGVLGAEAVGCGPGGAGGDVFSPAGALLTRRPQVHEFAERRGGVGGEDSPGEPFLRDHMDRWRGTRGAAGPACGGGTVGGAAEVHPSAPQRHHQQQLYVGEDSGVVAEGSGGSDGWWAPPLSQLAAELAEARRGLGERPPAAAAAGGGMPAGAGAPLTGMHDEQEPAGAAGTRRHVAGQADSWGQQREAHAFRGAGAGGGAVALEVEAWERPPARTGCEPHHLDRAAAPSASPSPLGPGADARAAAAPLPFSLLAGVGPRPAAAAAAAAAAGRPQGSWEAYGGGGAADDEQPEPEYDDDDDQLPGPMTQLIQGLQEARMGLQLGRSGDCGGAPVGAEHEATAAGLSTRQGFGGPHRASWPPQSPSPLRSPSRSPSRQVPQAVEQDAAAAPAAAAADRRSPTLAERWGLGGGDGDPGSTDAPPAKPMVWRDGASSSPVCGRPATSARAAAAAAAARNEGSGAWMGGGGGGGDAADGDVEPSLTQLIEGLREARQGLWPPEPPPEAGRRPAARAAAAAAQHQGGEGGGSPRDAVPAAWEAAAAAGGGGGGGAASGRRPSPLHSALEDEPMEAQHPGDGLARVCRPGTGEVAAGDGGAEGCASFPASWRTSGGPSWAEDGARPLPSWRVGGGGGNDGVGHDAGAAPVPQPGGGDGGGGAAEDISFSELVRRLQQQKLSRGRDEEAVQDLPLGDGGGGGGGDDSGARVAAGGGISPKHRMEDSPGIPTGVSGHGVGGGGFPADGPFQAGLPDCEASRSRLSALPDGFLRADGRYNGDNGDGDGVGADGCEGSMDWERGQEEEEEASFQTRFGMGPGEAMPRQEGSRSDGDGGGGLQQAGAAAAATAAAQTPHFPSGRGQGHGTDTGRGMASVPASASPVGASLGPDGGHVPGAAANAAAAAAASAAAAAATTGSGRSGRPSCGGTGGPAAGAWRQEAAASAVAPACVAGATPLTCVTGAGNFWTGAGAGAGLEGTQATGDLDQTPSPSPCPDLRPAVLLGRFGPSPRSARGLATPGGDGAAAANAVPEVPGVGAGATARTVTQGLHDPRVGTPELGLPCSPPVPQEGALHSDPTDLEAEHGFNTPVASSASDFSFGAGGRGRRRCSGGAESSGGGGGGGVGSKPAARKMSSRTPTLLSSQGRRKRREPKRLTPIAMKAAPTELLPTKERVAAAAAPAAAVAAAPPPDAGRALPKPPGARRASVPAHAPALALQPPRCKPEPSQPGPASAPGFVLPFSFLQDPHREPPGARAPSAAASAGAAAAAAADAMAADPPSRSSSQGRSQDHRSYPSQVPAHGPSQGLVALLRPPGLSSQSQQHGYGHSQSQGLGALLYASQQQQQPGLGLPVLKAEDVQKRRSQMPWAAARTPSRSQKAGRETAGTASASASAVAGWGGSQSQGGGGGGGGGGDAMPITPGPWLGEEDSDEEPLDVEALVASGRAAAGLQAAATAPLVPPPESGGTGSRPLHGEGGGAHPGASGAAGSGAAVGIPVGLKGELQGPASLQKAGVVTDGCGAGVSGAASSTAPGWQPTPGAGSAGAGSDARGPPAARLRQRSGGSGAAPRRVTSEEVAAAAAQALPADSQPSPPLAQPPPPPPPQQQQPSVHAAPAPSLAEATAALGSLELTDDAPGPGPAGLHGTASSPPGGLAGGDLLTAGQQQQPQPQEQGRGGALDAARGDGRRDSAARAGGGLMEGALVIIDRCLPRQHAEACAAAVEALGGRVSAATHLGCGATAVVCGHDRASRWLAWGAHLVSPRSLTRLAGGPQVETETLPQPRGPPADDARRRSGGAGAAGAPAARDPGASELLCFSRGIVHSLQRLLADADADGVDDGGDPRDAHEGDPAGGRRPSLGRRGGRGGGSATHAGSGVQSGMAETMAAAAGVVPGGDGGGDGGDAGGVEDPWPTLDARRKFLLSLKASETAAGTRLQGLGLAGDQPGANQPVAPLSLLDHLVWTLTQPPEQAQLIGGWGTGGNTDAGGGGEEARDGEVLGSGDGDDEDGGNGGGSCDGFAGMFQSAASQDCTPWGAGFLAADGADGGGSSARAAGGRQRSPLPGGPTSTRRGEPRPVGPRDLDTVVFTGPRLTLLLPQDQHGLLGHHAITLGQHGGSGSLHLHLRPGTGTGLTERARGSGGGGVTLRELLSVIHQHYGQHLAPGEVAAAMASHPVLRRQLQVAWQKRELVPRSALLGRKVALCGLRRCTLAASLAVYELHLMG</sequence>
<evidence type="ECO:0000259" key="2">
    <source>
        <dbReference type="PROSITE" id="PS50172"/>
    </source>
</evidence>
<evidence type="ECO:0000256" key="1">
    <source>
        <dbReference type="SAM" id="MobiDB-lite"/>
    </source>
</evidence>
<feature type="compositionally biased region" description="Basic and acidic residues" evidence="1">
    <location>
        <begin position="2635"/>
        <end position="2646"/>
    </location>
</feature>
<feature type="compositionally biased region" description="Acidic residues" evidence="1">
    <location>
        <begin position="865"/>
        <end position="880"/>
    </location>
</feature>
<dbReference type="Proteomes" id="UP001165080">
    <property type="component" value="Unassembled WGS sequence"/>
</dbReference>
<feature type="compositionally biased region" description="Gly residues" evidence="1">
    <location>
        <begin position="1120"/>
        <end position="1129"/>
    </location>
</feature>
<feature type="region of interest" description="Disordered" evidence="1">
    <location>
        <begin position="439"/>
        <end position="470"/>
    </location>
</feature>
<feature type="region of interest" description="Disordered" evidence="1">
    <location>
        <begin position="2197"/>
        <end position="2260"/>
    </location>
</feature>
<feature type="compositionally biased region" description="Gly residues" evidence="1">
    <location>
        <begin position="1267"/>
        <end position="1277"/>
    </location>
</feature>
<organism evidence="3 4">
    <name type="scientific">Pleodorina starrii</name>
    <dbReference type="NCBI Taxonomy" id="330485"/>
    <lineage>
        <taxon>Eukaryota</taxon>
        <taxon>Viridiplantae</taxon>
        <taxon>Chlorophyta</taxon>
        <taxon>core chlorophytes</taxon>
        <taxon>Chlorophyceae</taxon>
        <taxon>CS clade</taxon>
        <taxon>Chlamydomonadales</taxon>
        <taxon>Volvocaceae</taxon>
        <taxon>Pleodorina</taxon>
    </lineage>
</organism>
<feature type="region of interest" description="Disordered" evidence="1">
    <location>
        <begin position="2608"/>
        <end position="2646"/>
    </location>
</feature>
<feature type="compositionally biased region" description="Low complexity" evidence="1">
    <location>
        <begin position="2092"/>
        <end position="2101"/>
    </location>
</feature>
<feature type="region of interest" description="Disordered" evidence="1">
    <location>
        <begin position="109"/>
        <end position="168"/>
    </location>
</feature>
<dbReference type="EMBL" id="BRXU01000019">
    <property type="protein sequence ID" value="GLC57693.1"/>
    <property type="molecule type" value="Genomic_DNA"/>
</dbReference>
<dbReference type="Pfam" id="PF00533">
    <property type="entry name" value="BRCT"/>
    <property type="match status" value="1"/>
</dbReference>
<feature type="compositionally biased region" description="Low complexity" evidence="1">
    <location>
        <begin position="1822"/>
        <end position="1856"/>
    </location>
</feature>
<evidence type="ECO:0000313" key="3">
    <source>
        <dbReference type="EMBL" id="GLC57693.1"/>
    </source>
</evidence>
<proteinExistence type="predicted"/>
<feature type="compositionally biased region" description="Polar residues" evidence="1">
    <location>
        <begin position="1705"/>
        <end position="1714"/>
    </location>
</feature>
<reference evidence="3 4" key="1">
    <citation type="journal article" date="2023" name="Commun. Biol.">
        <title>Reorganization of the ancestral sex-determining regions during the evolution of trioecy in Pleodorina starrii.</title>
        <authorList>
            <person name="Takahashi K."/>
            <person name="Suzuki S."/>
            <person name="Kawai-Toyooka H."/>
            <person name="Yamamoto K."/>
            <person name="Hamaji T."/>
            <person name="Ootsuki R."/>
            <person name="Yamaguchi H."/>
            <person name="Kawachi M."/>
            <person name="Higashiyama T."/>
            <person name="Nozaki H."/>
        </authorList>
    </citation>
    <scope>NUCLEOTIDE SEQUENCE [LARGE SCALE GENOMIC DNA]</scope>
    <source>
        <strain evidence="3 4">NIES-4479</strain>
    </source>
</reference>
<feature type="region of interest" description="Disordered" evidence="1">
    <location>
        <begin position="792"/>
        <end position="820"/>
    </location>
</feature>
<feature type="compositionally biased region" description="Gly residues" evidence="1">
    <location>
        <begin position="2042"/>
        <end position="2056"/>
    </location>
</feature>
<feature type="compositionally biased region" description="Low complexity" evidence="1">
    <location>
        <begin position="2212"/>
        <end position="2248"/>
    </location>
</feature>
<feature type="compositionally biased region" description="Polar residues" evidence="1">
    <location>
        <begin position="112"/>
        <end position="146"/>
    </location>
</feature>
<feature type="region of interest" description="Disordered" evidence="1">
    <location>
        <begin position="2024"/>
        <end position="2057"/>
    </location>
</feature>
<feature type="region of interest" description="Disordered" evidence="1">
    <location>
        <begin position="2334"/>
        <end position="2374"/>
    </location>
</feature>
<feature type="region of interest" description="Disordered" evidence="1">
    <location>
        <begin position="1248"/>
        <end position="1280"/>
    </location>
</feature>
<feature type="region of interest" description="Disordered" evidence="1">
    <location>
        <begin position="273"/>
        <end position="323"/>
    </location>
</feature>
<feature type="region of interest" description="Disordered" evidence="1">
    <location>
        <begin position="356"/>
        <end position="394"/>
    </location>
</feature>
<feature type="region of interest" description="Disordered" evidence="1">
    <location>
        <begin position="1753"/>
        <end position="1898"/>
    </location>
</feature>
<feature type="region of interest" description="Disordered" evidence="1">
    <location>
        <begin position="924"/>
        <end position="1056"/>
    </location>
</feature>